<dbReference type="EMBL" id="BSFJ01000004">
    <property type="protein sequence ID" value="GLK70804.1"/>
    <property type="molecule type" value="Genomic_DNA"/>
</dbReference>
<evidence type="ECO:0000256" key="1">
    <source>
        <dbReference type="ARBA" id="ARBA00004127"/>
    </source>
</evidence>
<keyword evidence="4" id="KW-0472">Membrane</keyword>
<keyword evidence="7" id="KW-1185">Reference proteome</keyword>
<feature type="domain" description="DUF1232" evidence="5">
    <location>
        <begin position="70"/>
        <end position="104"/>
    </location>
</feature>
<reference evidence="6" key="1">
    <citation type="journal article" date="2014" name="Int. J. Syst. Evol. Microbiol.">
        <title>Complete genome sequence of Corynebacterium casei LMG S-19264T (=DSM 44701T), isolated from a smear-ripened cheese.</title>
        <authorList>
            <consortium name="US DOE Joint Genome Institute (JGI-PGF)"/>
            <person name="Walter F."/>
            <person name="Albersmeier A."/>
            <person name="Kalinowski J."/>
            <person name="Ruckert C."/>
        </authorList>
    </citation>
    <scope>NUCLEOTIDE SEQUENCE</scope>
    <source>
        <strain evidence="6">VKM B-2484</strain>
    </source>
</reference>
<evidence type="ECO:0000313" key="7">
    <source>
        <dbReference type="Proteomes" id="UP001143370"/>
    </source>
</evidence>
<comment type="subcellular location">
    <subcellularLocation>
        <location evidence="1">Endomembrane system</location>
        <topology evidence="1">Multi-pass membrane protein</topology>
    </subcellularLocation>
</comment>
<protein>
    <recommendedName>
        <fullName evidence="5">DUF1232 domain-containing protein</fullName>
    </recommendedName>
</protein>
<proteinExistence type="predicted"/>
<accession>A0A9W6J7P3</accession>
<reference evidence="6" key="2">
    <citation type="submission" date="2023-01" db="EMBL/GenBank/DDBJ databases">
        <authorList>
            <person name="Sun Q."/>
            <person name="Evtushenko L."/>
        </authorList>
    </citation>
    <scope>NUCLEOTIDE SEQUENCE</scope>
    <source>
        <strain evidence="6">VKM B-2484</strain>
    </source>
</reference>
<dbReference type="Pfam" id="PF06803">
    <property type="entry name" value="DUF1232"/>
    <property type="match status" value="1"/>
</dbReference>
<sequence>MYRSDPSFDVDVDFDVDDIERLGASAEDEARVRTRFWPKLAATLSRIPFAEDAAAAYYCALDRHTPTRVRALLFGALAYFLLPTDAVPDVFLGLGFTDDAAVLATALNLLASHIGADHREAARAAIARLRQS</sequence>
<evidence type="ECO:0000256" key="4">
    <source>
        <dbReference type="ARBA" id="ARBA00023136"/>
    </source>
</evidence>
<name>A0A9W6J7P3_9HYPH</name>
<dbReference type="AlphaFoldDB" id="A0A9W6J7P3"/>
<dbReference type="InterPro" id="IPR010652">
    <property type="entry name" value="DUF1232"/>
</dbReference>
<keyword evidence="2" id="KW-0812">Transmembrane</keyword>
<dbReference type="RefSeq" id="WP_213374410.1">
    <property type="nucleotide sequence ID" value="NZ_BSFJ01000004.1"/>
</dbReference>
<evidence type="ECO:0000256" key="2">
    <source>
        <dbReference type="ARBA" id="ARBA00022692"/>
    </source>
</evidence>
<evidence type="ECO:0000259" key="5">
    <source>
        <dbReference type="Pfam" id="PF06803"/>
    </source>
</evidence>
<keyword evidence="3" id="KW-1133">Transmembrane helix</keyword>
<evidence type="ECO:0000313" key="6">
    <source>
        <dbReference type="EMBL" id="GLK70804.1"/>
    </source>
</evidence>
<dbReference type="GO" id="GO:0012505">
    <property type="term" value="C:endomembrane system"/>
    <property type="evidence" value="ECO:0007669"/>
    <property type="project" value="UniProtKB-SubCell"/>
</dbReference>
<comment type="caution">
    <text evidence="6">The sequence shown here is derived from an EMBL/GenBank/DDBJ whole genome shotgun (WGS) entry which is preliminary data.</text>
</comment>
<gene>
    <name evidence="6" type="ORF">GCM10017643_09190</name>
</gene>
<evidence type="ECO:0000256" key="3">
    <source>
        <dbReference type="ARBA" id="ARBA00022989"/>
    </source>
</evidence>
<organism evidence="6 7">
    <name type="scientific">Ancylobacter dichloromethanicus</name>
    <dbReference type="NCBI Taxonomy" id="518825"/>
    <lineage>
        <taxon>Bacteria</taxon>
        <taxon>Pseudomonadati</taxon>
        <taxon>Pseudomonadota</taxon>
        <taxon>Alphaproteobacteria</taxon>
        <taxon>Hyphomicrobiales</taxon>
        <taxon>Xanthobacteraceae</taxon>
        <taxon>Ancylobacter</taxon>
    </lineage>
</organism>
<dbReference type="Proteomes" id="UP001143370">
    <property type="component" value="Unassembled WGS sequence"/>
</dbReference>